<proteinExistence type="predicted"/>
<keyword evidence="2" id="KW-1185">Reference proteome</keyword>
<dbReference type="SUPFAM" id="SSF52047">
    <property type="entry name" value="RNI-like"/>
    <property type="match status" value="1"/>
</dbReference>
<dbReference type="AlphaFoldDB" id="A0AAD7AXW0"/>
<accession>A0AAD7AXW0</accession>
<reference evidence="1" key="1">
    <citation type="submission" date="2023-03" db="EMBL/GenBank/DDBJ databases">
        <title>Massive genome expansion in bonnet fungi (Mycena s.s.) driven by repeated elements and novel gene families across ecological guilds.</title>
        <authorList>
            <consortium name="Lawrence Berkeley National Laboratory"/>
            <person name="Harder C.B."/>
            <person name="Miyauchi S."/>
            <person name="Viragh M."/>
            <person name="Kuo A."/>
            <person name="Thoen E."/>
            <person name="Andreopoulos B."/>
            <person name="Lu D."/>
            <person name="Skrede I."/>
            <person name="Drula E."/>
            <person name="Henrissat B."/>
            <person name="Morin E."/>
            <person name="Kohler A."/>
            <person name="Barry K."/>
            <person name="LaButti K."/>
            <person name="Morin E."/>
            <person name="Salamov A."/>
            <person name="Lipzen A."/>
            <person name="Mereny Z."/>
            <person name="Hegedus B."/>
            <person name="Baldrian P."/>
            <person name="Stursova M."/>
            <person name="Weitz H."/>
            <person name="Taylor A."/>
            <person name="Grigoriev I.V."/>
            <person name="Nagy L.G."/>
            <person name="Martin F."/>
            <person name="Kauserud H."/>
        </authorList>
    </citation>
    <scope>NUCLEOTIDE SEQUENCE</scope>
    <source>
        <strain evidence="1">9284</strain>
    </source>
</reference>
<sequence>MTMAPTSPPPILLLPEELLIEIAAAKPQKSHAAQPPEWVLSHVCRRFRRVVTAARTLWTQVVVDLCSDSSTELFRLYLERSAACQMEVTLRAMNNDLEAPKGLQYLSPHVGRIARLTIAVNSHEVLDTVLASFRNVAMPSLQHLEISSKYDIDLVDNDLSPLQLRIIFSFKIACCTLSFPPPQWMVGLTHLDLRGYPYPAPENSGIFRRITKELPSLVYLYVDLSTVTFISGGGIVSQSLTHLDLELHESDEESEALSNELSSFNTPHLTHLGLHGTHGDQLSLLFNSTQPAQARFPAVSSLTFTHLDRPVVCTCEVEGSYRDHYKPIAAPLKLFPVVSSLTLVDECFTPRIVSDLLGHGSQPWPLLDVLALRPKPSEAEKLYTALQDVVRWKRSQQESL</sequence>
<evidence type="ECO:0000313" key="1">
    <source>
        <dbReference type="EMBL" id="KAJ7603810.1"/>
    </source>
</evidence>
<dbReference type="InterPro" id="IPR032675">
    <property type="entry name" value="LRR_dom_sf"/>
</dbReference>
<dbReference type="EMBL" id="JARKIF010000124">
    <property type="protein sequence ID" value="KAJ7603810.1"/>
    <property type="molecule type" value="Genomic_DNA"/>
</dbReference>
<evidence type="ECO:0000313" key="2">
    <source>
        <dbReference type="Proteomes" id="UP001221142"/>
    </source>
</evidence>
<organism evidence="1 2">
    <name type="scientific">Roridomyces roridus</name>
    <dbReference type="NCBI Taxonomy" id="1738132"/>
    <lineage>
        <taxon>Eukaryota</taxon>
        <taxon>Fungi</taxon>
        <taxon>Dikarya</taxon>
        <taxon>Basidiomycota</taxon>
        <taxon>Agaricomycotina</taxon>
        <taxon>Agaricomycetes</taxon>
        <taxon>Agaricomycetidae</taxon>
        <taxon>Agaricales</taxon>
        <taxon>Marasmiineae</taxon>
        <taxon>Mycenaceae</taxon>
        <taxon>Roridomyces</taxon>
    </lineage>
</organism>
<name>A0AAD7AXW0_9AGAR</name>
<gene>
    <name evidence="1" type="ORF">FB45DRAFT_1085554</name>
</gene>
<dbReference type="Gene3D" id="3.80.10.10">
    <property type="entry name" value="Ribonuclease Inhibitor"/>
    <property type="match status" value="1"/>
</dbReference>
<comment type="caution">
    <text evidence="1">The sequence shown here is derived from an EMBL/GenBank/DDBJ whole genome shotgun (WGS) entry which is preliminary data.</text>
</comment>
<evidence type="ECO:0008006" key="3">
    <source>
        <dbReference type="Google" id="ProtNLM"/>
    </source>
</evidence>
<dbReference type="Proteomes" id="UP001221142">
    <property type="component" value="Unassembled WGS sequence"/>
</dbReference>
<protein>
    <recommendedName>
        <fullName evidence="3">F-box domain-containing protein</fullName>
    </recommendedName>
</protein>